<feature type="signal peptide" evidence="1">
    <location>
        <begin position="1"/>
        <end position="37"/>
    </location>
</feature>
<protein>
    <submittedName>
        <fullName evidence="2">Uncharacterized protein</fullName>
    </submittedName>
</protein>
<organism evidence="2 3">
    <name type="scientific">Haliangium ochraceum (strain DSM 14365 / JCM 11303 / SMP-2)</name>
    <dbReference type="NCBI Taxonomy" id="502025"/>
    <lineage>
        <taxon>Bacteria</taxon>
        <taxon>Pseudomonadati</taxon>
        <taxon>Myxococcota</taxon>
        <taxon>Polyangia</taxon>
        <taxon>Haliangiales</taxon>
        <taxon>Kofleriaceae</taxon>
        <taxon>Haliangium</taxon>
    </lineage>
</organism>
<proteinExistence type="predicted"/>
<evidence type="ECO:0000313" key="3">
    <source>
        <dbReference type="Proteomes" id="UP000001880"/>
    </source>
</evidence>
<evidence type="ECO:0000313" key="2">
    <source>
        <dbReference type="EMBL" id="ACY16305.1"/>
    </source>
</evidence>
<sequence>MSARAPRLAAGRVAPSALACALLVASVLAGGTGAARADDGGQPSEVATSESAASESAAAEDAQPARVRPGVLPALGAVVPGVLVHGTGHRIAGDSATANRLLGVEAAAVGATVLGGVTLGLSGASRKLTLPALTLVVAGTSTILLNWAADIYGAAGGPGIAGAPTLALPALEAELSYLAVAEPQFAYTHFAVLGASMRRGRWHGGAELAVAMDDDNQRLRLGGARRLRGRAHQSDAVAGRADEYRDAAVADGSFLDLRLDLSGHRFGSDEFALLRGELLAAGRLDLVHLAPSLRGAFAELSLGLGLELAGYLGVGHRALDPTDWLLGGFGFGVYLGEPSGAGEDGAGAGTGTGALRLFYDHSRDAFAGGLAVPGGANGYLGSFGVDGVYDWSPRWGARVRVQAGSAYLAGIGLRFRLP</sequence>
<dbReference type="OrthoDB" id="5498792at2"/>
<dbReference type="eggNOG" id="COG4676">
    <property type="taxonomic scope" value="Bacteria"/>
</dbReference>
<keyword evidence="1" id="KW-0732">Signal</keyword>
<dbReference type="EMBL" id="CP001804">
    <property type="protein sequence ID" value="ACY16305.1"/>
    <property type="molecule type" value="Genomic_DNA"/>
</dbReference>
<evidence type="ECO:0000256" key="1">
    <source>
        <dbReference type="SAM" id="SignalP"/>
    </source>
</evidence>
<reference evidence="2 3" key="1">
    <citation type="journal article" date="2010" name="Stand. Genomic Sci.">
        <title>Complete genome sequence of Haliangium ochraceum type strain (SMP-2).</title>
        <authorList>
            <consortium name="US DOE Joint Genome Institute (JGI-PGF)"/>
            <person name="Ivanova N."/>
            <person name="Daum C."/>
            <person name="Lang E."/>
            <person name="Abt B."/>
            <person name="Kopitz M."/>
            <person name="Saunders E."/>
            <person name="Lapidus A."/>
            <person name="Lucas S."/>
            <person name="Glavina Del Rio T."/>
            <person name="Nolan M."/>
            <person name="Tice H."/>
            <person name="Copeland A."/>
            <person name="Cheng J.F."/>
            <person name="Chen F."/>
            <person name="Bruce D."/>
            <person name="Goodwin L."/>
            <person name="Pitluck S."/>
            <person name="Mavromatis K."/>
            <person name="Pati A."/>
            <person name="Mikhailova N."/>
            <person name="Chen A."/>
            <person name="Palaniappan K."/>
            <person name="Land M."/>
            <person name="Hauser L."/>
            <person name="Chang Y.J."/>
            <person name="Jeffries C.D."/>
            <person name="Detter J.C."/>
            <person name="Brettin T."/>
            <person name="Rohde M."/>
            <person name="Goker M."/>
            <person name="Bristow J."/>
            <person name="Markowitz V."/>
            <person name="Eisen J.A."/>
            <person name="Hugenholtz P."/>
            <person name="Kyrpides N.C."/>
            <person name="Klenk H.P."/>
        </authorList>
    </citation>
    <scope>NUCLEOTIDE SEQUENCE [LARGE SCALE GENOMIC DNA]</scope>
    <source>
        <strain evidence="3">DSM 14365 / CIP 107738 / JCM 11303 / AJ 13395 / SMP-2</strain>
    </source>
</reference>
<dbReference type="KEGG" id="hoh:Hoch_3805"/>
<dbReference type="Proteomes" id="UP000001880">
    <property type="component" value="Chromosome"/>
</dbReference>
<name>D0LZ43_HALO1</name>
<dbReference type="HOGENOM" id="CLU_048098_0_0_7"/>
<dbReference type="STRING" id="502025.Hoch_3805"/>
<dbReference type="RefSeq" id="WP_012828904.1">
    <property type="nucleotide sequence ID" value="NC_013440.1"/>
</dbReference>
<accession>D0LZ43</accession>
<feature type="chain" id="PRO_5003010737" evidence="1">
    <location>
        <begin position="38"/>
        <end position="418"/>
    </location>
</feature>
<dbReference type="AlphaFoldDB" id="D0LZ43"/>
<gene>
    <name evidence="2" type="ordered locus">Hoch_3805</name>
</gene>
<keyword evidence="3" id="KW-1185">Reference proteome</keyword>